<dbReference type="AlphaFoldDB" id="A0A017T7D8"/>
<dbReference type="PANTHER" id="PTHR37296">
    <property type="entry name" value="CONSERVED VIRULENCE FACTOR B"/>
    <property type="match status" value="1"/>
</dbReference>
<proteinExistence type="predicted"/>
<dbReference type="eggNOG" id="COG2996">
    <property type="taxonomic scope" value="Bacteria"/>
</dbReference>
<sequence length="203" mass="22823">MAFLKVTGVTSFGAFVAWGQPKDLLVPRAEQTRAMRPGERHPIGLFIDREGRPTGTMRVSEMLRGTRSFMLDEWVQGEAWRKDPDIGVFVIVERRYVGLVPADEPNDLARGEAEEFRVANILDDGKVELSLRGFAHEEVEDDAEDILEVLAKKSTPRVGDRSPSEQIRALFGMSKKAFKRAVGRLLKEQRVAIDDDGFVVVLR</sequence>
<keyword evidence="3" id="KW-1185">Reference proteome</keyword>
<gene>
    <name evidence="2" type="ORF">CAP_3533</name>
</gene>
<name>A0A017T7D8_9BACT</name>
<evidence type="ECO:0000259" key="1">
    <source>
        <dbReference type="Pfam" id="PF17783"/>
    </source>
</evidence>
<dbReference type="Pfam" id="PF17783">
    <property type="entry name" value="WHD_CvfB"/>
    <property type="match status" value="1"/>
</dbReference>
<dbReference type="Gene3D" id="2.40.50.140">
    <property type="entry name" value="Nucleic acid-binding proteins"/>
    <property type="match status" value="2"/>
</dbReference>
<dbReference type="Gene3D" id="1.10.10.10">
    <property type="entry name" value="Winged helix-like DNA-binding domain superfamily/Winged helix DNA-binding domain"/>
    <property type="match status" value="1"/>
</dbReference>
<organism evidence="2 3">
    <name type="scientific">Chondromyces apiculatus DSM 436</name>
    <dbReference type="NCBI Taxonomy" id="1192034"/>
    <lineage>
        <taxon>Bacteria</taxon>
        <taxon>Pseudomonadati</taxon>
        <taxon>Myxococcota</taxon>
        <taxon>Polyangia</taxon>
        <taxon>Polyangiales</taxon>
        <taxon>Polyangiaceae</taxon>
        <taxon>Chondromyces</taxon>
    </lineage>
</organism>
<reference evidence="2 3" key="1">
    <citation type="submission" date="2013-05" db="EMBL/GenBank/DDBJ databases">
        <title>Genome assembly of Chondromyces apiculatus DSM 436.</title>
        <authorList>
            <person name="Sharma G."/>
            <person name="Khatri I."/>
            <person name="Kaur C."/>
            <person name="Mayilraj S."/>
            <person name="Subramanian S."/>
        </authorList>
    </citation>
    <scope>NUCLEOTIDE SEQUENCE [LARGE SCALE GENOMIC DNA]</scope>
    <source>
        <strain evidence="2 3">DSM 436</strain>
    </source>
</reference>
<dbReference type="InterPro" id="IPR040764">
    <property type="entry name" value="CvfB_WH"/>
</dbReference>
<evidence type="ECO:0000313" key="2">
    <source>
        <dbReference type="EMBL" id="EYF05168.1"/>
    </source>
</evidence>
<protein>
    <submittedName>
        <fullName evidence="2">S1 RNA binding domain protein</fullName>
    </submittedName>
</protein>
<dbReference type="InterPro" id="IPR036388">
    <property type="entry name" value="WH-like_DNA-bd_sf"/>
</dbReference>
<dbReference type="OrthoDB" id="9801597at2"/>
<dbReference type="EMBL" id="ASRX01000026">
    <property type="protein sequence ID" value="EYF05168.1"/>
    <property type="molecule type" value="Genomic_DNA"/>
</dbReference>
<dbReference type="PANTHER" id="PTHR37296:SF1">
    <property type="entry name" value="CONSERVED VIRULENCE FACTOR B"/>
    <property type="match status" value="1"/>
</dbReference>
<feature type="domain" description="Conserved virulence factor B-like winged helix" evidence="1">
    <location>
        <begin position="144"/>
        <end position="197"/>
    </location>
</feature>
<dbReference type="Proteomes" id="UP000019678">
    <property type="component" value="Unassembled WGS sequence"/>
</dbReference>
<dbReference type="InterPro" id="IPR012340">
    <property type="entry name" value="NA-bd_OB-fold"/>
</dbReference>
<evidence type="ECO:0000313" key="3">
    <source>
        <dbReference type="Proteomes" id="UP000019678"/>
    </source>
</evidence>
<dbReference type="InterPro" id="IPR014464">
    <property type="entry name" value="CvfB_fam"/>
</dbReference>
<dbReference type="RefSeq" id="WP_052375467.1">
    <property type="nucleotide sequence ID" value="NZ_ASRX01000026.1"/>
</dbReference>
<accession>A0A017T7D8</accession>
<comment type="caution">
    <text evidence="2">The sequence shown here is derived from an EMBL/GenBank/DDBJ whole genome shotgun (WGS) entry which is preliminary data.</text>
</comment>